<evidence type="ECO:0000313" key="2">
    <source>
        <dbReference type="EMBL" id="MQL81362.1"/>
    </source>
</evidence>
<evidence type="ECO:0000256" key="1">
    <source>
        <dbReference type="SAM" id="MobiDB-lite"/>
    </source>
</evidence>
<dbReference type="Proteomes" id="UP000652761">
    <property type="component" value="Unassembled WGS sequence"/>
</dbReference>
<accession>A0A843U7H0</accession>
<proteinExistence type="predicted"/>
<feature type="region of interest" description="Disordered" evidence="1">
    <location>
        <begin position="25"/>
        <end position="49"/>
    </location>
</feature>
<reference evidence="2" key="1">
    <citation type="submission" date="2017-07" db="EMBL/GenBank/DDBJ databases">
        <title>Taro Niue Genome Assembly and Annotation.</title>
        <authorList>
            <person name="Atibalentja N."/>
            <person name="Keating K."/>
            <person name="Fields C.J."/>
        </authorList>
    </citation>
    <scope>NUCLEOTIDE SEQUENCE</scope>
    <source>
        <strain evidence="2">Niue_2</strain>
        <tissue evidence="2">Leaf</tissue>
    </source>
</reference>
<organism evidence="2 3">
    <name type="scientific">Colocasia esculenta</name>
    <name type="common">Wild taro</name>
    <name type="synonym">Arum esculentum</name>
    <dbReference type="NCBI Taxonomy" id="4460"/>
    <lineage>
        <taxon>Eukaryota</taxon>
        <taxon>Viridiplantae</taxon>
        <taxon>Streptophyta</taxon>
        <taxon>Embryophyta</taxon>
        <taxon>Tracheophyta</taxon>
        <taxon>Spermatophyta</taxon>
        <taxon>Magnoliopsida</taxon>
        <taxon>Liliopsida</taxon>
        <taxon>Araceae</taxon>
        <taxon>Aroideae</taxon>
        <taxon>Colocasieae</taxon>
        <taxon>Colocasia</taxon>
    </lineage>
</organism>
<dbReference type="AlphaFoldDB" id="A0A843U7H0"/>
<protein>
    <submittedName>
        <fullName evidence="2">Uncharacterized protein</fullName>
    </submittedName>
</protein>
<comment type="caution">
    <text evidence="2">The sequence shown here is derived from an EMBL/GenBank/DDBJ whole genome shotgun (WGS) entry which is preliminary data.</text>
</comment>
<dbReference type="EMBL" id="NMUH01000562">
    <property type="protein sequence ID" value="MQL81362.1"/>
    <property type="molecule type" value="Genomic_DNA"/>
</dbReference>
<sequence>MIYVLILQVYTDFVMVVSTHPLLASHKERDQTSPEKGLAAAEKETGEQSSAVWKENVYTDFVMVVSTHPLLVSTQCFKPKAK</sequence>
<name>A0A843U7H0_COLES</name>
<gene>
    <name evidence="2" type="ORF">Taro_013819</name>
</gene>
<evidence type="ECO:0000313" key="3">
    <source>
        <dbReference type="Proteomes" id="UP000652761"/>
    </source>
</evidence>
<keyword evidence="3" id="KW-1185">Reference proteome</keyword>